<sequence length="148" mass="16399">MLKEVLPLDKVISFSGTRDRSDERVTVISDDAGKFEKAVQGSQLVRGRILDWVHIAMKFQAAQRSVFGSKLIAALERESVETEITHAKWLVWHGKGAARRWSGSRHWTGRLLTREGSPCRKEPLNDGSIATQCGSGSNANPRLHLHGG</sequence>
<keyword evidence="3" id="KW-1185">Reference proteome</keyword>
<feature type="compositionally biased region" description="Polar residues" evidence="1">
    <location>
        <begin position="128"/>
        <end position="140"/>
    </location>
</feature>
<protein>
    <submittedName>
        <fullName evidence="2">Uncharacterized protein</fullName>
    </submittedName>
</protein>
<reference evidence="2 3" key="1">
    <citation type="journal article" date="2016" name="Gene">
        <title>PacBio SMRT assembly of a complex multi-replicon genome reveals chlorocatechol degradative operon in a region of genome plasticity.</title>
        <authorList>
            <person name="Ricker N."/>
            <person name="Shen S.Y."/>
            <person name="Goordial J."/>
            <person name="Jin S."/>
            <person name="Fulthorpe R.R."/>
        </authorList>
    </citation>
    <scope>NUCLEOTIDE SEQUENCE [LARGE SCALE GENOMIC DNA]</scope>
    <source>
        <strain evidence="2 3">OLGA172</strain>
    </source>
</reference>
<evidence type="ECO:0000313" key="3">
    <source>
        <dbReference type="Proteomes" id="UP000076852"/>
    </source>
</evidence>
<dbReference type="AlphaFoldDB" id="A0A160FIU3"/>
<accession>A0A160FIU3</accession>
<dbReference type="OrthoDB" id="53863at2"/>
<dbReference type="EMBL" id="CP014578">
    <property type="protein sequence ID" value="ANB72219.1"/>
    <property type="molecule type" value="Genomic_DNA"/>
</dbReference>
<proteinExistence type="predicted"/>
<gene>
    <name evidence="2" type="ORF">AYM40_07460</name>
</gene>
<dbReference type="KEGG" id="buz:AYM40_07460"/>
<dbReference type="RefSeq" id="WP_063495655.1">
    <property type="nucleotide sequence ID" value="NZ_CP014578.1"/>
</dbReference>
<evidence type="ECO:0000256" key="1">
    <source>
        <dbReference type="SAM" id="MobiDB-lite"/>
    </source>
</evidence>
<evidence type="ECO:0000313" key="2">
    <source>
        <dbReference type="EMBL" id="ANB72219.1"/>
    </source>
</evidence>
<name>A0A160FIU3_9BURK</name>
<feature type="region of interest" description="Disordered" evidence="1">
    <location>
        <begin position="118"/>
        <end position="148"/>
    </location>
</feature>
<dbReference type="Proteomes" id="UP000076852">
    <property type="component" value="Chromosome 1"/>
</dbReference>
<organism evidence="2 3">
    <name type="scientific">Paraburkholderia phytofirmans OLGA172</name>
    <dbReference type="NCBI Taxonomy" id="1417228"/>
    <lineage>
        <taxon>Bacteria</taxon>
        <taxon>Pseudomonadati</taxon>
        <taxon>Pseudomonadota</taxon>
        <taxon>Betaproteobacteria</taxon>
        <taxon>Burkholderiales</taxon>
        <taxon>Burkholderiaceae</taxon>
        <taxon>Paraburkholderia</taxon>
    </lineage>
</organism>